<reference evidence="13" key="1">
    <citation type="submission" date="2020-08" db="EMBL/GenBank/DDBJ databases">
        <title>Whole genome shotgun sequence of Polymorphospora rubra NBRC 101157.</title>
        <authorList>
            <person name="Komaki H."/>
            <person name="Tamura T."/>
        </authorList>
    </citation>
    <scope>NUCLEOTIDE SEQUENCE</scope>
    <source>
        <strain evidence="13">NBRC 101157</strain>
    </source>
</reference>
<dbReference type="EMBL" id="AP023359">
    <property type="protein sequence ID" value="BCJ68567.1"/>
    <property type="molecule type" value="Genomic_DNA"/>
</dbReference>
<evidence type="ECO:0000256" key="7">
    <source>
        <dbReference type="ARBA" id="ARBA00023136"/>
    </source>
</evidence>
<feature type="transmembrane region" description="Helical" evidence="11">
    <location>
        <begin position="87"/>
        <end position="106"/>
    </location>
</feature>
<organism evidence="13 14">
    <name type="scientific">Polymorphospora rubra</name>
    <dbReference type="NCBI Taxonomy" id="338584"/>
    <lineage>
        <taxon>Bacteria</taxon>
        <taxon>Bacillati</taxon>
        <taxon>Actinomycetota</taxon>
        <taxon>Actinomycetes</taxon>
        <taxon>Micromonosporales</taxon>
        <taxon>Micromonosporaceae</taxon>
        <taxon>Polymorphospora</taxon>
    </lineage>
</organism>
<dbReference type="GO" id="GO:0004129">
    <property type="term" value="F:cytochrome-c oxidase activity"/>
    <property type="evidence" value="ECO:0007669"/>
    <property type="project" value="UniProtKB-EC"/>
</dbReference>
<evidence type="ECO:0000256" key="10">
    <source>
        <dbReference type="RuleBase" id="RU003376"/>
    </source>
</evidence>
<evidence type="ECO:0000256" key="6">
    <source>
        <dbReference type="ARBA" id="ARBA00022989"/>
    </source>
</evidence>
<keyword evidence="14" id="KW-1185">Reference proteome</keyword>
<dbReference type="InterPro" id="IPR013833">
    <property type="entry name" value="Cyt_c_oxidase_su3_a-hlx"/>
</dbReference>
<accession>A0A810N5J1</accession>
<dbReference type="RefSeq" id="WP_212817785.1">
    <property type="nucleotide sequence ID" value="NZ_AP023359.1"/>
</dbReference>
<dbReference type="SUPFAM" id="SSF81452">
    <property type="entry name" value="Cytochrome c oxidase subunit III-like"/>
    <property type="match status" value="1"/>
</dbReference>
<dbReference type="InterPro" id="IPR000298">
    <property type="entry name" value="Cyt_c_oxidase-like_su3"/>
</dbReference>
<proteinExistence type="inferred from homology"/>
<dbReference type="Gene3D" id="1.20.120.80">
    <property type="entry name" value="Cytochrome c oxidase, subunit III, four-helix bundle"/>
    <property type="match status" value="1"/>
</dbReference>
<keyword evidence="4" id="KW-1003">Cell membrane</keyword>
<dbReference type="InterPro" id="IPR035973">
    <property type="entry name" value="Cyt_c_oxidase_su3-like_sf"/>
</dbReference>
<keyword evidence="6 11" id="KW-1133">Transmembrane helix</keyword>
<dbReference type="PROSITE" id="PS50253">
    <property type="entry name" value="COX3"/>
    <property type="match status" value="1"/>
</dbReference>
<dbReference type="CDD" id="cd00386">
    <property type="entry name" value="Heme_Cu_Oxidase_III_like"/>
    <property type="match status" value="1"/>
</dbReference>
<dbReference type="GO" id="GO:0019646">
    <property type="term" value="P:aerobic electron transport chain"/>
    <property type="evidence" value="ECO:0007669"/>
    <property type="project" value="InterPro"/>
</dbReference>
<feature type="transmembrane region" description="Helical" evidence="11">
    <location>
        <begin position="126"/>
        <end position="149"/>
    </location>
</feature>
<comment type="subcellular location">
    <subcellularLocation>
        <location evidence="1 10">Cell membrane</location>
        <topology evidence="1 10">Multi-pass membrane protein</topology>
    </subcellularLocation>
</comment>
<evidence type="ECO:0000256" key="11">
    <source>
        <dbReference type="SAM" id="Phobius"/>
    </source>
</evidence>
<name>A0A810N5J1_9ACTN</name>
<dbReference type="InterPro" id="IPR024791">
    <property type="entry name" value="Cyt_c/ubiquinol_Oxase_su3"/>
</dbReference>
<dbReference type="GO" id="GO:0005886">
    <property type="term" value="C:plasma membrane"/>
    <property type="evidence" value="ECO:0007669"/>
    <property type="project" value="UniProtKB-SubCell"/>
</dbReference>
<evidence type="ECO:0000256" key="3">
    <source>
        <dbReference type="ARBA" id="ARBA00012949"/>
    </source>
</evidence>
<evidence type="ECO:0000313" key="13">
    <source>
        <dbReference type="EMBL" id="BCJ68567.1"/>
    </source>
</evidence>
<evidence type="ECO:0000256" key="9">
    <source>
        <dbReference type="ARBA" id="ARBA00031625"/>
    </source>
</evidence>
<comment type="similarity">
    <text evidence="2 10">Belongs to the cytochrome c oxidase subunit 3 family.</text>
</comment>
<dbReference type="KEGG" id="pry:Prubr_55880"/>
<dbReference type="PANTHER" id="PTHR11403">
    <property type="entry name" value="CYTOCHROME C OXIDASE SUBUNIT III"/>
    <property type="match status" value="1"/>
</dbReference>
<protein>
    <recommendedName>
        <fullName evidence="3">cytochrome-c oxidase</fullName>
        <ecNumber evidence="3">7.1.1.9</ecNumber>
    </recommendedName>
    <alternativeName>
        <fullName evidence="8">Cytochrome aa3 subunit 3</fullName>
    </alternativeName>
    <alternativeName>
        <fullName evidence="9">Cytochrome c oxidase polypeptide III</fullName>
    </alternativeName>
</protein>
<dbReference type="Proteomes" id="UP000680866">
    <property type="component" value="Chromosome"/>
</dbReference>
<evidence type="ECO:0000256" key="4">
    <source>
        <dbReference type="ARBA" id="ARBA00022475"/>
    </source>
</evidence>
<sequence>MSAELPAGRSTGWWGMVLFVTTEATLFACLLGSYFYLRFQNGPQWPPDGIANPALLRPLLMTAVLVPSSLPMIWAERGLRRGRLWRVRAGMATSMLLGLTFLGLQATEYAELLTEFTLTTNAYGSLFYVITGFHGLHVLIGATMIGWVLTATRGGLDARRHDRVRNVAIYWHFVDIVWLGILFTVYLSPWL</sequence>
<evidence type="ECO:0000259" key="12">
    <source>
        <dbReference type="PROSITE" id="PS50253"/>
    </source>
</evidence>
<feature type="transmembrane region" description="Helical" evidence="11">
    <location>
        <begin position="12"/>
        <end position="35"/>
    </location>
</feature>
<dbReference type="AlphaFoldDB" id="A0A810N5J1"/>
<dbReference type="PANTHER" id="PTHR11403:SF2">
    <property type="entry name" value="CYTOCHROME BO(3) UBIQUINOL OXIDASE SUBUNIT 3"/>
    <property type="match status" value="1"/>
</dbReference>
<dbReference type="EC" id="7.1.1.9" evidence="3"/>
<dbReference type="Pfam" id="PF00510">
    <property type="entry name" value="COX3"/>
    <property type="match status" value="1"/>
</dbReference>
<feature type="transmembrane region" description="Helical" evidence="11">
    <location>
        <begin position="169"/>
        <end position="188"/>
    </location>
</feature>
<gene>
    <name evidence="13" type="ORF">Prubr_55880</name>
</gene>
<evidence type="ECO:0000256" key="5">
    <source>
        <dbReference type="ARBA" id="ARBA00022692"/>
    </source>
</evidence>
<keyword evidence="5 10" id="KW-0812">Transmembrane</keyword>
<keyword evidence="7 11" id="KW-0472">Membrane</keyword>
<evidence type="ECO:0000256" key="8">
    <source>
        <dbReference type="ARBA" id="ARBA00031400"/>
    </source>
</evidence>
<feature type="domain" description="Heme-copper oxidase subunit III family profile" evidence="12">
    <location>
        <begin position="14"/>
        <end position="190"/>
    </location>
</feature>
<evidence type="ECO:0000256" key="2">
    <source>
        <dbReference type="ARBA" id="ARBA00010581"/>
    </source>
</evidence>
<evidence type="ECO:0000313" key="14">
    <source>
        <dbReference type="Proteomes" id="UP000680866"/>
    </source>
</evidence>
<evidence type="ECO:0000256" key="1">
    <source>
        <dbReference type="ARBA" id="ARBA00004651"/>
    </source>
</evidence>